<gene>
    <name evidence="11" type="ORF">B296_00022703</name>
</gene>
<keyword evidence="5" id="KW-0865">Zymogen</keyword>
<dbReference type="PANTHER" id="PTHR47966">
    <property type="entry name" value="BETA-SITE APP-CLEAVING ENZYME, ISOFORM A-RELATED"/>
    <property type="match status" value="1"/>
</dbReference>
<dbReference type="Pfam" id="PF00026">
    <property type="entry name" value="Asp"/>
    <property type="match status" value="1"/>
</dbReference>
<dbReference type="PROSITE" id="PS51767">
    <property type="entry name" value="PEPTIDASE_A1"/>
    <property type="match status" value="1"/>
</dbReference>
<feature type="domain" description="Peptidase A1" evidence="10">
    <location>
        <begin position="85"/>
        <end position="198"/>
    </location>
</feature>
<dbReference type="Proteomes" id="UP000287651">
    <property type="component" value="Unassembled WGS sequence"/>
</dbReference>
<keyword evidence="9" id="KW-0732">Signal</keyword>
<keyword evidence="2" id="KW-0645">Protease</keyword>
<evidence type="ECO:0000256" key="7">
    <source>
        <dbReference type="ARBA" id="ARBA00023180"/>
    </source>
</evidence>
<evidence type="ECO:0000256" key="6">
    <source>
        <dbReference type="ARBA" id="ARBA00023157"/>
    </source>
</evidence>
<evidence type="ECO:0000256" key="2">
    <source>
        <dbReference type="ARBA" id="ARBA00022670"/>
    </source>
</evidence>
<keyword evidence="6 8" id="KW-1015">Disulfide bond</keyword>
<reference evidence="11 12" key="1">
    <citation type="journal article" date="2014" name="Agronomy (Basel)">
        <title>A Draft Genome Sequence for Ensete ventricosum, the Drought-Tolerant Tree Against Hunger.</title>
        <authorList>
            <person name="Harrison J."/>
            <person name="Moore K.A."/>
            <person name="Paszkiewicz K."/>
            <person name="Jones T."/>
            <person name="Grant M."/>
            <person name="Ambacheew D."/>
            <person name="Muzemil S."/>
            <person name="Studholme D.J."/>
        </authorList>
    </citation>
    <scope>NUCLEOTIDE SEQUENCE [LARGE SCALE GENOMIC DNA]</scope>
</reference>
<dbReference type="GO" id="GO:0006508">
    <property type="term" value="P:proteolysis"/>
    <property type="evidence" value="ECO:0007669"/>
    <property type="project" value="UniProtKB-KW"/>
</dbReference>
<evidence type="ECO:0000256" key="4">
    <source>
        <dbReference type="ARBA" id="ARBA00022801"/>
    </source>
</evidence>
<keyword evidence="7" id="KW-0325">Glycoprotein</keyword>
<dbReference type="SUPFAM" id="SSF50630">
    <property type="entry name" value="Acid proteases"/>
    <property type="match status" value="1"/>
</dbReference>
<proteinExistence type="inferred from homology"/>
<dbReference type="EMBL" id="AMZH03007972">
    <property type="protein sequence ID" value="RRT60005.1"/>
    <property type="molecule type" value="Genomic_DNA"/>
</dbReference>
<dbReference type="GO" id="GO:0004190">
    <property type="term" value="F:aspartic-type endopeptidase activity"/>
    <property type="evidence" value="ECO:0007669"/>
    <property type="project" value="UniProtKB-KW"/>
</dbReference>
<comment type="similarity">
    <text evidence="1">Belongs to the peptidase A1 family.</text>
</comment>
<evidence type="ECO:0000256" key="3">
    <source>
        <dbReference type="ARBA" id="ARBA00022750"/>
    </source>
</evidence>
<dbReference type="InterPro" id="IPR001969">
    <property type="entry name" value="Aspartic_peptidase_AS"/>
</dbReference>
<comment type="caution">
    <text evidence="11">The sequence shown here is derived from an EMBL/GenBank/DDBJ whole genome shotgun (WGS) entry which is preliminary data.</text>
</comment>
<dbReference type="InterPro" id="IPR001461">
    <property type="entry name" value="Aspartic_peptidase_A1"/>
</dbReference>
<accession>A0A426Z7R4</accession>
<dbReference type="InterPro" id="IPR033121">
    <property type="entry name" value="PEPTIDASE_A1"/>
</dbReference>
<evidence type="ECO:0000256" key="5">
    <source>
        <dbReference type="ARBA" id="ARBA00023145"/>
    </source>
</evidence>
<feature type="chain" id="PRO_5019255781" description="Peptidase A1 domain-containing protein" evidence="9">
    <location>
        <begin position="28"/>
        <end position="198"/>
    </location>
</feature>
<evidence type="ECO:0000256" key="1">
    <source>
        <dbReference type="ARBA" id="ARBA00007447"/>
    </source>
</evidence>
<protein>
    <recommendedName>
        <fullName evidence="10">Peptidase A1 domain-containing protein</fullName>
    </recommendedName>
</protein>
<dbReference type="PROSITE" id="PS00141">
    <property type="entry name" value="ASP_PROTEASE"/>
    <property type="match status" value="1"/>
</dbReference>
<name>A0A426Z7R4_ENSVE</name>
<feature type="signal peptide" evidence="9">
    <location>
        <begin position="1"/>
        <end position="27"/>
    </location>
</feature>
<evidence type="ECO:0000256" key="9">
    <source>
        <dbReference type="SAM" id="SignalP"/>
    </source>
</evidence>
<evidence type="ECO:0000259" key="10">
    <source>
        <dbReference type="PROSITE" id="PS51767"/>
    </source>
</evidence>
<evidence type="ECO:0000256" key="8">
    <source>
        <dbReference type="PIRSR" id="PIRSR601461-2"/>
    </source>
</evidence>
<feature type="disulfide bond" evidence="8">
    <location>
        <begin position="116"/>
        <end position="122"/>
    </location>
</feature>
<dbReference type="InterPro" id="IPR021109">
    <property type="entry name" value="Peptidase_aspartic_dom_sf"/>
</dbReference>
<dbReference type="AlphaFoldDB" id="A0A426Z7R4"/>
<dbReference type="Gene3D" id="2.40.70.10">
    <property type="entry name" value="Acid Proteases"/>
    <property type="match status" value="1"/>
</dbReference>
<keyword evidence="4" id="KW-0378">Hydrolase</keyword>
<evidence type="ECO:0000313" key="12">
    <source>
        <dbReference type="Proteomes" id="UP000287651"/>
    </source>
</evidence>
<keyword evidence="3" id="KW-0064">Aspartyl protease</keyword>
<evidence type="ECO:0000313" key="11">
    <source>
        <dbReference type="EMBL" id="RRT60005.1"/>
    </source>
</evidence>
<organism evidence="11 12">
    <name type="scientific">Ensete ventricosum</name>
    <name type="common">Abyssinian banana</name>
    <name type="synonym">Musa ensete</name>
    <dbReference type="NCBI Taxonomy" id="4639"/>
    <lineage>
        <taxon>Eukaryota</taxon>
        <taxon>Viridiplantae</taxon>
        <taxon>Streptophyta</taxon>
        <taxon>Embryophyta</taxon>
        <taxon>Tracheophyta</taxon>
        <taxon>Spermatophyta</taxon>
        <taxon>Magnoliopsida</taxon>
        <taxon>Liliopsida</taxon>
        <taxon>Zingiberales</taxon>
        <taxon>Musaceae</taxon>
        <taxon>Ensete</taxon>
    </lineage>
</organism>
<dbReference type="PANTHER" id="PTHR47966:SF76">
    <property type="entry name" value="ASPARTIC PROTEINASE A1"/>
    <property type="match status" value="1"/>
</dbReference>
<sequence>MGTRCRFLASLLLLSVLVLPLVLPATADGLVRIKLKKKPLDENGRLAARLVQERRRVMAQKHGFRLGNGEDTDIVSLKNYLNAQYFGEIGIGSPAQKFTVIFDTGSSNLWVPSSKCYFSVACFLHSRYKSTRSSTYQKNGYVAYSCNSDHKLLLAIKLKSVVGRLGGIGLGFYTYEEEDDSRAICSYGEENAIPNLWF</sequence>